<protein>
    <submittedName>
        <fullName evidence="1">Uncharacterized protein</fullName>
    </submittedName>
</protein>
<dbReference type="AlphaFoldDB" id="T1KBP5"/>
<dbReference type="HOGENOM" id="CLU_2561228_0_0_1"/>
<dbReference type="EMBL" id="CAEY01001954">
    <property type="status" value="NOT_ANNOTATED_CDS"/>
    <property type="molecule type" value="Genomic_DNA"/>
</dbReference>
<reference evidence="1" key="2">
    <citation type="submission" date="2015-06" db="UniProtKB">
        <authorList>
            <consortium name="EnsemblMetazoa"/>
        </authorList>
    </citation>
    <scope>IDENTIFICATION</scope>
</reference>
<evidence type="ECO:0000313" key="1">
    <source>
        <dbReference type="EnsemblMetazoa" id="tetur08g04810.1"/>
    </source>
</evidence>
<keyword evidence="2" id="KW-1185">Reference proteome</keyword>
<accession>T1KBP5</accession>
<organism evidence="1 2">
    <name type="scientific">Tetranychus urticae</name>
    <name type="common">Two-spotted spider mite</name>
    <dbReference type="NCBI Taxonomy" id="32264"/>
    <lineage>
        <taxon>Eukaryota</taxon>
        <taxon>Metazoa</taxon>
        <taxon>Ecdysozoa</taxon>
        <taxon>Arthropoda</taxon>
        <taxon>Chelicerata</taxon>
        <taxon>Arachnida</taxon>
        <taxon>Acari</taxon>
        <taxon>Acariformes</taxon>
        <taxon>Trombidiformes</taxon>
        <taxon>Prostigmata</taxon>
        <taxon>Eleutherengona</taxon>
        <taxon>Raphignathae</taxon>
        <taxon>Tetranychoidea</taxon>
        <taxon>Tetranychidae</taxon>
        <taxon>Tetranychus</taxon>
    </lineage>
</organism>
<sequence>MPIVRLPGESNRVEVTISANPSNGVFQAQLYLKNTTNLDNSSIDDWILEGDISRLNAYGNQSLCINDRVLQKYCYCREIIQS</sequence>
<evidence type="ECO:0000313" key="2">
    <source>
        <dbReference type="Proteomes" id="UP000015104"/>
    </source>
</evidence>
<dbReference type="EnsemblMetazoa" id="tetur08g04810.1">
    <property type="protein sequence ID" value="tetur08g04810.1"/>
    <property type="gene ID" value="tetur08g04810"/>
</dbReference>
<reference evidence="2" key="1">
    <citation type="submission" date="2011-08" db="EMBL/GenBank/DDBJ databases">
        <authorList>
            <person name="Rombauts S."/>
        </authorList>
    </citation>
    <scope>NUCLEOTIDE SEQUENCE</scope>
    <source>
        <strain evidence="2">London</strain>
    </source>
</reference>
<name>T1KBP5_TETUR</name>
<dbReference type="Proteomes" id="UP000015104">
    <property type="component" value="Unassembled WGS sequence"/>
</dbReference>
<proteinExistence type="predicted"/>